<dbReference type="InterPro" id="IPR003675">
    <property type="entry name" value="Rce1/LyrA-like_dom"/>
</dbReference>
<feature type="transmembrane region" description="Helical" evidence="1">
    <location>
        <begin position="161"/>
        <end position="179"/>
    </location>
</feature>
<feature type="transmembrane region" description="Helical" evidence="1">
    <location>
        <begin position="129"/>
        <end position="149"/>
    </location>
</feature>
<keyword evidence="3" id="KW-0645">Protease</keyword>
<dbReference type="Pfam" id="PF02517">
    <property type="entry name" value="Rce1-like"/>
    <property type="match status" value="1"/>
</dbReference>
<dbReference type="GO" id="GO:0080120">
    <property type="term" value="P:CAAX-box protein maturation"/>
    <property type="evidence" value="ECO:0007669"/>
    <property type="project" value="UniProtKB-ARBA"/>
</dbReference>
<feature type="transmembrane region" description="Helical" evidence="1">
    <location>
        <begin position="220"/>
        <end position="238"/>
    </location>
</feature>
<dbReference type="EMBL" id="CP001811">
    <property type="protein sequence ID" value="ADL35776.1"/>
    <property type="molecule type" value="Genomic_DNA"/>
</dbReference>
<dbReference type="RefSeq" id="WP_013282427.1">
    <property type="nucleotide sequence ID" value="NC_014388.1"/>
</dbReference>
<evidence type="ECO:0000313" key="3">
    <source>
        <dbReference type="EMBL" id="ADL35776.1"/>
    </source>
</evidence>
<dbReference type="HOGENOM" id="CLU_085973_0_0_9"/>
<feature type="transmembrane region" description="Helical" evidence="1">
    <location>
        <begin position="258"/>
        <end position="280"/>
    </location>
</feature>
<dbReference type="PANTHER" id="PTHR39430">
    <property type="entry name" value="MEMBRANE-ASSOCIATED PROTEASE-RELATED"/>
    <property type="match status" value="1"/>
</dbReference>
<dbReference type="GO" id="GO:0004175">
    <property type="term" value="F:endopeptidase activity"/>
    <property type="evidence" value="ECO:0007669"/>
    <property type="project" value="UniProtKB-ARBA"/>
</dbReference>
<reference evidence="3 4" key="1">
    <citation type="journal article" date="2010" name="PLoS ONE">
        <title>The glycobiome of the rumen bacterium Butyrivibrio proteoclasticus B316(T) highlights adaptation to a polysaccharide-rich environment.</title>
        <authorList>
            <person name="Kelly W.J."/>
            <person name="Leahy S.C."/>
            <person name="Altermann E."/>
            <person name="Yeoman C.J."/>
            <person name="Dunne J.C."/>
            <person name="Kong Z."/>
            <person name="Pacheco D.M."/>
            <person name="Li D."/>
            <person name="Noel S.J."/>
            <person name="Moon C.D."/>
            <person name="Cookson A.L."/>
            <person name="Attwood G.T."/>
        </authorList>
    </citation>
    <scope>NUCLEOTIDE SEQUENCE [LARGE SCALE GENOMIC DNA]</scope>
    <source>
        <strain evidence="4">ATCC 51982 / DSM 14932 / B316</strain>
    </source>
</reference>
<name>E0S2Z4_BUTPB</name>
<feature type="transmembrane region" description="Helical" evidence="1">
    <location>
        <begin position="185"/>
        <end position="208"/>
    </location>
</feature>
<keyword evidence="1" id="KW-0812">Transmembrane</keyword>
<sequence>MGNVNLKTDSKLPWWKLVVGILVALLIMVAAQLFSQFAAIPADLLKLPVVVAIVCQAVAYVVLAFLGQKLLIEKFFKISIDSIRIKKPGIKMICIITAVLLPAIVIAIYMMMPGEWTTLTLSNGEKIRIVVGALIFQSIAAGIVEELTFRGVIFGLLEKKTNTVAAAVIPSVIFGMIHFSKGMSLVSFIQLVIAGTFVGVMFSSICAYTDNFWNNALVHACWNATTFGIMHIDTAPSGEALYTYVLKTKSMLITGGDFGIESSIIAIMAYAVVIVVYVLFIRKKKRDVAKN</sequence>
<dbReference type="eggNOG" id="COG1266">
    <property type="taxonomic scope" value="Bacteria"/>
</dbReference>
<feature type="transmembrane region" description="Helical" evidence="1">
    <location>
        <begin position="88"/>
        <end position="109"/>
    </location>
</feature>
<keyword evidence="4" id="KW-1185">Reference proteome</keyword>
<feature type="transmembrane region" description="Helical" evidence="1">
    <location>
        <begin position="12"/>
        <end position="35"/>
    </location>
</feature>
<feature type="transmembrane region" description="Helical" evidence="1">
    <location>
        <begin position="47"/>
        <end position="67"/>
    </location>
</feature>
<evidence type="ECO:0000259" key="2">
    <source>
        <dbReference type="Pfam" id="PF02517"/>
    </source>
</evidence>
<proteinExistence type="predicted"/>
<protein>
    <submittedName>
        <fullName evidence="3">CAAX amino terminal protease family protein</fullName>
    </submittedName>
</protein>
<dbReference type="STRING" id="515622.bpr_III088"/>
<keyword evidence="1" id="KW-1133">Transmembrane helix</keyword>
<gene>
    <name evidence="3" type="ordered locus">bpr_III088</name>
</gene>
<dbReference type="AlphaFoldDB" id="E0S2Z4"/>
<evidence type="ECO:0000256" key="1">
    <source>
        <dbReference type="SAM" id="Phobius"/>
    </source>
</evidence>
<dbReference type="KEGG" id="bpb:bpr_III088"/>
<feature type="domain" description="CAAX prenyl protease 2/Lysostaphin resistance protein A-like" evidence="2">
    <location>
        <begin position="131"/>
        <end position="224"/>
    </location>
</feature>
<dbReference type="GO" id="GO:0006508">
    <property type="term" value="P:proteolysis"/>
    <property type="evidence" value="ECO:0007669"/>
    <property type="project" value="UniProtKB-KW"/>
</dbReference>
<keyword evidence="3" id="KW-0378">Hydrolase</keyword>
<dbReference type="Proteomes" id="UP000001299">
    <property type="component" value="Chromosome 2"/>
</dbReference>
<keyword evidence="1" id="KW-0472">Membrane</keyword>
<organism evidence="3 4">
    <name type="scientific">Butyrivibrio proteoclasticus (strain ATCC 51982 / DSM 14932 / B316)</name>
    <name type="common">Clostridium proteoclasticum</name>
    <dbReference type="NCBI Taxonomy" id="515622"/>
    <lineage>
        <taxon>Bacteria</taxon>
        <taxon>Bacillati</taxon>
        <taxon>Bacillota</taxon>
        <taxon>Clostridia</taxon>
        <taxon>Lachnospirales</taxon>
        <taxon>Lachnospiraceae</taxon>
        <taxon>Butyrivibrio</taxon>
    </lineage>
</organism>
<accession>E0S2Z4</accession>
<dbReference type="PANTHER" id="PTHR39430:SF1">
    <property type="entry name" value="PROTEASE"/>
    <property type="match status" value="1"/>
</dbReference>
<evidence type="ECO:0000313" key="4">
    <source>
        <dbReference type="Proteomes" id="UP000001299"/>
    </source>
</evidence>